<organism evidence="5">
    <name type="scientific">Aureococcus anophagefferens</name>
    <name type="common">Harmful bloom alga</name>
    <dbReference type="NCBI Taxonomy" id="44056"/>
    <lineage>
        <taxon>Eukaryota</taxon>
        <taxon>Sar</taxon>
        <taxon>Stramenopiles</taxon>
        <taxon>Ochrophyta</taxon>
        <taxon>Pelagophyceae</taxon>
        <taxon>Pelagomonadales</taxon>
        <taxon>Pelagomonadaceae</taxon>
        <taxon>Aureococcus</taxon>
    </lineage>
</organism>
<protein>
    <recommendedName>
        <fullName evidence="3">EF-hand domain-containing protein</fullName>
    </recommendedName>
</protein>
<feature type="compositionally biased region" description="Low complexity" evidence="2">
    <location>
        <begin position="1709"/>
        <end position="1719"/>
    </location>
</feature>
<dbReference type="InterPro" id="IPR052394">
    <property type="entry name" value="LRR-containing"/>
</dbReference>
<feature type="region of interest" description="Disordered" evidence="2">
    <location>
        <begin position="1438"/>
        <end position="1461"/>
    </location>
</feature>
<dbReference type="eggNOG" id="KOG4308">
    <property type="taxonomic scope" value="Eukaryota"/>
</dbReference>
<feature type="coiled-coil region" evidence="1">
    <location>
        <begin position="3190"/>
        <end position="3227"/>
    </location>
</feature>
<name>F0YFW1_AURAN</name>
<feature type="compositionally biased region" description="Low complexity" evidence="2">
    <location>
        <begin position="3239"/>
        <end position="3252"/>
    </location>
</feature>
<feature type="compositionally biased region" description="Basic and acidic residues" evidence="2">
    <location>
        <begin position="1949"/>
        <end position="1963"/>
    </location>
</feature>
<evidence type="ECO:0000256" key="1">
    <source>
        <dbReference type="SAM" id="Coils"/>
    </source>
</evidence>
<evidence type="ECO:0000259" key="3">
    <source>
        <dbReference type="PROSITE" id="PS50222"/>
    </source>
</evidence>
<feature type="region of interest" description="Disordered" evidence="2">
    <location>
        <begin position="3239"/>
        <end position="3260"/>
    </location>
</feature>
<feature type="region of interest" description="Disordered" evidence="2">
    <location>
        <begin position="2483"/>
        <end position="2545"/>
    </location>
</feature>
<gene>
    <name evidence="4" type="ORF">AURANDRAFT_72087</name>
</gene>
<feature type="region of interest" description="Disordered" evidence="2">
    <location>
        <begin position="135"/>
        <end position="179"/>
    </location>
</feature>
<reference evidence="4 5" key="1">
    <citation type="journal article" date="2011" name="Proc. Natl. Acad. Sci. U.S.A.">
        <title>Niche of harmful alga Aureococcus anophagefferens revealed through ecogenomics.</title>
        <authorList>
            <person name="Gobler C.J."/>
            <person name="Berry D.L."/>
            <person name="Dyhrman S.T."/>
            <person name="Wilhelm S.W."/>
            <person name="Salamov A."/>
            <person name="Lobanov A.V."/>
            <person name="Zhang Y."/>
            <person name="Collier J.L."/>
            <person name="Wurch L.L."/>
            <person name="Kustka A.B."/>
            <person name="Dill B.D."/>
            <person name="Shah M."/>
            <person name="VerBerkmoes N.C."/>
            <person name="Kuo A."/>
            <person name="Terry A."/>
            <person name="Pangilinan J."/>
            <person name="Lindquist E.A."/>
            <person name="Lucas S."/>
            <person name="Paulsen I.T."/>
            <person name="Hattenrath-Lehmann T.K."/>
            <person name="Talmage S.C."/>
            <person name="Walker E.A."/>
            <person name="Koch F."/>
            <person name="Burson A.M."/>
            <person name="Marcoval M.A."/>
            <person name="Tang Y.Z."/>
            <person name="Lecleir G.R."/>
            <person name="Coyne K.J."/>
            <person name="Berg G.M."/>
            <person name="Bertrand E.M."/>
            <person name="Saito M.A."/>
            <person name="Gladyshev V.N."/>
            <person name="Grigoriev I.V."/>
        </authorList>
    </citation>
    <scope>NUCLEOTIDE SEQUENCE [LARGE SCALE GENOMIC DNA]</scope>
    <source>
        <strain evidence="5">CCMP 1984</strain>
    </source>
</reference>
<feature type="compositionally biased region" description="Low complexity" evidence="2">
    <location>
        <begin position="2964"/>
        <end position="2976"/>
    </location>
</feature>
<evidence type="ECO:0000256" key="2">
    <source>
        <dbReference type="SAM" id="MobiDB-lite"/>
    </source>
</evidence>
<dbReference type="Pfam" id="PF13516">
    <property type="entry name" value="LRR_6"/>
    <property type="match status" value="2"/>
</dbReference>
<feature type="compositionally biased region" description="Pro residues" evidence="2">
    <location>
        <begin position="2502"/>
        <end position="2522"/>
    </location>
</feature>
<feature type="compositionally biased region" description="Basic and acidic residues" evidence="2">
    <location>
        <begin position="3938"/>
        <end position="3947"/>
    </location>
</feature>
<feature type="coiled-coil region" evidence="1">
    <location>
        <begin position="3084"/>
        <end position="3161"/>
    </location>
</feature>
<proteinExistence type="predicted"/>
<feature type="compositionally biased region" description="Basic and acidic residues" evidence="2">
    <location>
        <begin position="2925"/>
        <end position="2944"/>
    </location>
</feature>
<keyword evidence="5" id="KW-1185">Reference proteome</keyword>
<feature type="compositionally biased region" description="Acidic residues" evidence="2">
    <location>
        <begin position="146"/>
        <end position="155"/>
    </location>
</feature>
<feature type="compositionally biased region" description="Low complexity" evidence="2">
    <location>
        <begin position="2483"/>
        <end position="2493"/>
    </location>
</feature>
<dbReference type="GO" id="GO:0005509">
    <property type="term" value="F:calcium ion binding"/>
    <property type="evidence" value="ECO:0007669"/>
    <property type="project" value="InterPro"/>
</dbReference>
<dbReference type="OrthoDB" id="196566at2759"/>
<dbReference type="PANTHER" id="PTHR24114:SF2">
    <property type="entry name" value="F-BOX DOMAIN-CONTAINING PROTEIN-RELATED"/>
    <property type="match status" value="1"/>
</dbReference>
<dbReference type="SUPFAM" id="SSF52047">
    <property type="entry name" value="RNI-like"/>
    <property type="match status" value="1"/>
</dbReference>
<feature type="compositionally biased region" description="Low complexity" evidence="2">
    <location>
        <begin position="2990"/>
        <end position="3011"/>
    </location>
</feature>
<feature type="region of interest" description="Disordered" evidence="2">
    <location>
        <begin position="2235"/>
        <end position="2261"/>
    </location>
</feature>
<accession>F0YFW1</accession>
<dbReference type="InterPro" id="IPR001611">
    <property type="entry name" value="Leu-rich_rpt"/>
</dbReference>
<evidence type="ECO:0000313" key="4">
    <source>
        <dbReference type="EMBL" id="EGB05997.1"/>
    </source>
</evidence>
<feature type="region of interest" description="Disordered" evidence="2">
    <location>
        <begin position="99"/>
        <end position="118"/>
    </location>
</feature>
<feature type="compositionally biased region" description="Low complexity" evidence="2">
    <location>
        <begin position="2357"/>
        <end position="2372"/>
    </location>
</feature>
<dbReference type="SMART" id="SM00368">
    <property type="entry name" value="LRR_RI"/>
    <property type="match status" value="7"/>
</dbReference>
<feature type="compositionally biased region" description="Pro residues" evidence="2">
    <location>
        <begin position="2977"/>
        <end position="2989"/>
    </location>
</feature>
<dbReference type="SUPFAM" id="SSF52058">
    <property type="entry name" value="L domain-like"/>
    <property type="match status" value="1"/>
</dbReference>
<feature type="region of interest" description="Disordered" evidence="2">
    <location>
        <begin position="755"/>
        <end position="778"/>
    </location>
</feature>
<dbReference type="PANTHER" id="PTHR24114">
    <property type="entry name" value="LEUCINE RICH REPEAT FAMILY PROTEIN"/>
    <property type="match status" value="1"/>
</dbReference>
<dbReference type="InterPro" id="IPR002048">
    <property type="entry name" value="EF_hand_dom"/>
</dbReference>
<feature type="region of interest" description="Disordered" evidence="2">
    <location>
        <begin position="1947"/>
        <end position="2002"/>
    </location>
</feature>
<feature type="region of interest" description="Disordered" evidence="2">
    <location>
        <begin position="2913"/>
        <end position="3035"/>
    </location>
</feature>
<feature type="compositionally biased region" description="Low complexity" evidence="2">
    <location>
        <begin position="3018"/>
        <end position="3028"/>
    </location>
</feature>
<dbReference type="EMBL" id="GL833137">
    <property type="protein sequence ID" value="EGB05997.1"/>
    <property type="molecule type" value="Genomic_DNA"/>
</dbReference>
<dbReference type="GeneID" id="20228543"/>
<dbReference type="Gene3D" id="3.80.10.10">
    <property type="entry name" value="Ribonuclease Inhibitor"/>
    <property type="match status" value="3"/>
</dbReference>
<feature type="domain" description="EF-hand" evidence="3">
    <location>
        <begin position="797"/>
        <end position="826"/>
    </location>
</feature>
<evidence type="ECO:0000313" key="5">
    <source>
        <dbReference type="Proteomes" id="UP000002729"/>
    </source>
</evidence>
<feature type="region of interest" description="Disordered" evidence="2">
    <location>
        <begin position="1"/>
        <end position="50"/>
    </location>
</feature>
<feature type="region of interest" description="Disordered" evidence="2">
    <location>
        <begin position="2836"/>
        <end position="2900"/>
    </location>
</feature>
<feature type="compositionally biased region" description="Basic residues" evidence="2">
    <location>
        <begin position="765"/>
        <end position="774"/>
    </location>
</feature>
<feature type="region of interest" description="Disordered" evidence="2">
    <location>
        <begin position="471"/>
        <end position="501"/>
    </location>
</feature>
<feature type="region of interest" description="Disordered" evidence="2">
    <location>
        <begin position="2333"/>
        <end position="2446"/>
    </location>
</feature>
<feature type="compositionally biased region" description="Basic and acidic residues" evidence="2">
    <location>
        <begin position="2841"/>
        <end position="2853"/>
    </location>
</feature>
<dbReference type="RefSeq" id="XP_009039255.1">
    <property type="nucleotide sequence ID" value="XM_009041007.1"/>
</dbReference>
<dbReference type="Proteomes" id="UP000002729">
    <property type="component" value="Unassembled WGS sequence"/>
</dbReference>
<dbReference type="InterPro" id="IPR032675">
    <property type="entry name" value="LRR_dom_sf"/>
</dbReference>
<feature type="region of interest" description="Disordered" evidence="2">
    <location>
        <begin position="1700"/>
        <end position="1761"/>
    </location>
</feature>
<feature type="compositionally biased region" description="Basic and acidic residues" evidence="2">
    <location>
        <begin position="1975"/>
        <end position="1985"/>
    </location>
</feature>
<feature type="compositionally biased region" description="Acidic residues" evidence="2">
    <location>
        <begin position="2854"/>
        <end position="2864"/>
    </location>
</feature>
<sequence length="3970" mass="429372">MRRSKKLNESKSASILHLRSQTPAKDLRGSKSATMLNRGPGRKHRTGSQTAVAPPSLLMARRGTKTEERPPSFWNVAPDLMMSDLEFDLRQKQSFDFEAKRRRQAAEGPTRAQKNRSMLQRRASILGYNELNRTLRFPSKHRDQMETDTESESDDDRPHLHRGSVDSHHPSTAAESTAATLRSARLSVAGDEQAALFPNGLRRGDYVGKQAKPRYFDVYRRILRKGKTVPLHLPLDDVVRDTLAAAPSRDVSDDDGELLVDDDDVTEAPGAVVTGKADAEIFEAWDSPRHVFARCCAELAPLGCLPEPLFIRSGAEGDAEKIDLSHRALGDGLACAFAKIIPNIPRLITLNMRDNRMTDVGIAAVLHAVCTHNGGGCPRLTNLNLSQNDIDLEAVESIAEFVSFSGCALKKLTLETADLDDTECGVLMKAMTVNTHLTEMSVRGNILGGYGEKLLRPVVIEAGDAAKAPPLAEKAPWNASTKPGGLLEKSPSRRSSFSSSAGPRWHYAGGVAVAVENAHLTKLDLSWNALGTSSGIAIGVGLGVNRALRWLNLAYNSIGDKGAAAIGRALDSNGRLRTLNLAHTGVGPVAAMVIAEGMRENYALDVLNVSGNPVGFLGGRALMRVLNTSRRPRTLLMNDVAFDVSAAGGFDSDSPAGKYVLDIDDPGDWMVARALVWIATTRPGARFKRIAEVADVPPEGEVSDLDKSPEQIRAETVDRLVVSAAKAQGAIAPPKEAKPNRRQVTLVRRFDDNAGKGAGTVGWKPPKKARKRRPKMDEATANRLQKRLRDAIGTISIKALFKRYDQDMNGIDADEFIKMTRRDLRLPKDGAQGVTDDEIDWLVTALDRAAKGCEIPNFKGSYLGRFPLALDTDQGGTVVANPFAPEWKAAKMLQRRLRTIRMHREAQQRAAILATNSDVASFARNVDGCGDGPKTRGRPRFGMRAHAANETGSQQRLRILKRCLLDGDTGEPFEPRRGAKLELEFEQHALPASELGMLNATGLLAVAQVLVRTTLEDRLTLLRLAFAEVYVVAAQAQDLLDRVGSSHRPFDGNELVEALFCLLQRVVDTQSVHNLMERNLSRDQAVLLRSKFGGAYCVFTGALCGHHDLDLTRPVERAALHRLVTYDAIQAAQQRGAFGDDGGDAGGEAVGVYANEDTTAALARGGTSQHGDYRGFRNATMNRVRIKHDAIERLAVGFGSMGAHDPNPVAGKRTLSFDYVANLKPPTTAAPAGEARVDTLLHSCGLKFDATEVTKSAKLTRLMPTFMFQQVLRKKTVRPKELRVVGYKSASQSSESAAEAAAAHKREKFKRLKLKGVCDRSAHHGKPWDVADWLEARYATPRVTWHRADLESLAASLDVGEAAMRCDVEEGRLLPAAAGGRGGAGPGESLPSVKIVRSVFEVRARVCHPGELSALTWRHAAPTPGDVAKRESVKHSDLLPAKFDSNRSQRSQPRKLKRRTSMDDLSFISKVQAAIRARAARAASKVAHGAPPVIETFISRRLPVDQDGRLQSNPARAAILGVVEACRDRLGVRVGHEDVRLTLRCKNGENASSLPPKFLDGVDTAATVFYYDVYVRGLPERPFLPCRGDSGFVHGAWVPYEECEEPPSPEELDFSKVVLQCRLATTSDLFLCRQIRHIVERFEHHKEKLEIQKKWRERKAAMEKESKALMKRRASLDRLASFGRSGGRDLSPAMIQRSLAPPPARTEVGPAAPADGAKPARPRSATKRSNPPDGAAAAVDAVAAGDAASAEEPEEPPPPPVFRPLADLVVHLFSRCLDPENFYWAVLDPTFPIPQNRNEVIHRLGWLNVLDVRNPEIAGYDIDLRYPDHWKVAHVLTQLAAVEPGLNFKHPTFRRLHGLDPIPGWDLPANWDVVRYTGNLAKGIPTDGALTLDYECDADDLELRRDLGDAFTLARVQRPQRSAIEAATLLDEDHYKVGAFAAMLKKRHDREQKEEAEAREKASKPLPAPKPRGPAPKDLKQRPKTWDPLGGAVDTTNTSHPMGQYRGAWIGVEESDPDAEPLPAQRRPTGRPPAGYRWDPCAGPVVPCQGHAAGVYQGKYVNDDDTHSSSDEEQDAQEVEMVGSRSRATMSAPAVKQRGPYVYAPGRHPSVIMKQLHAAFREKLVEDARAAGFEFGNCETCNDPVIVGWNSTLSYKMLTKRFKGQKLVSRLGGRLCRICYSRARAAGDLPEMKNSKRMQILATEVREKLFAAESSDDEEQPEDQDRLQPITMKTRSMPVGSSLPSVEQSIAKERKRKRRERAAVQLTRVLKSTGAVADAAEEFKAQKMKDCLEGDSGEKVDDDKVDEYVAEQHAVQEMLKENTETQRQAELHYQQKAKTKSAANKRDGETPADGDTDAPTNGATGAPAAASPPKKKRGRGPPETPSEGGESGVAGRVGARKNRGTRAPSEFREEPSTFLAQSSARFGDQRGVTFAKPKEKRHYTYRDDNTIESLTVTTQDSLTTGVTTVAQAEKIEQLQAELAAARANASSSESEGEEAEPRAPPAPAQAPAQAPAPAPAPAAAPRRVWKGKGAFAPRRRSTPAAARRYTVGEAARRHGEGCVKGSRLSLVGELISEIADVPAFAAGCATVFLSNNALTSLRGISQFRDVVALSATNNCVAHLEELAHLGALKKLETLALDGNAVSWLPGYRCRAICAAGDELKRLDGRDVSPAERAAARPGDRKNGAIWDDLVRRALWARAIGIYAKLRVCHRELRRVFASAFSAPHAEPRPPAATPRELLKRWRLDGACAHEAPHVRRRVEDAAREAAFAMKRGGKQRPAGDDVFARVLDGINRQYMSALEACEHNDGAEHRDRSRLPVRALCDAARTEMAAAGFSADGRPRGLVDDRAAPFDDDDDDDDDGGPPPAQDHESVVSSLPSASLPSASLPPQQADPDEQSDVDDAYFVEADEAPHAAPPAPAPAPERRRSAAREPPRPPPERRRPSAAAAPPPRPPRPEPPRPRASSAALHVFPRAAPAPAPAAPPPAPARRGSAATAASGSAATAQVAPAAAPPAPGSAAGASTAGSSRRRSTVLLARAAETDRLEQVAKHVDDFVGGDAGLDSASYALLEDDATPDAHDGSLQSLKTYARAQKRRLKALETAVASERRRSLAARQLELGVAEAARAEAPDDATVATSVVEDAEEELERLRAVLAAAVQRSGKLRDLMARRDAAVEAAGKAEAAADAAAADLADANAGLDRRRDALEDAEASLAAAADDAKAAARDRAAALLDAGGYDSASGGSSGDSSGDSSDDGRAARRAAAGADVAALIAKHAAAAGGDGLPRLAAARAPLLLRRTLRRLRAARRVAGDDDDVALPSTLRRRARSGLAALRSAVAARKIVALSADFAARAAVARCVDALRSASARGPAARRRADPPASRAKARAALARWRASAVETRRLRENALTIATPRRLRAATARWRGWASGARQRRERVAAAWLLRRVLRDWRRVLACAVGRRRAAARGVAPVADALKRRWRFFAWRRAAAAARVARLVRGPGAERRSRAIALALWRERADDVGRFRVAAAKALERYLGALARRGFEGWRAAATRRKALRGLRRIARRAAAGRSRIERDRRAARETAERGRRAAVVAWAAARETRARRALLARVAAAWHGERAAAACRRRALLRCATAATPRARLSRRLDAADSTCRAAALERWFLNAMLRPAKAAREAAAVQRATAEAAVVAAEDRLFKRLKRAAAAAAAVAATTRRCERAAAEVAREADAAKVAKAAAQDEAARADAADAALAKARRRCDHAATDVKAEARALAVASKALDQLAAGLGTDGGVGALAVRVEKRGRRPPRAKKPAKGDPARTFRALADCEKRLGWLRTAKAELGRARGDRDLATDHAKTAKATFASEADAKLAAAVALARDLRRAIAESEGQAAAHERGKLRVLGDLEALKRDLDAVVAETRETRDDRKARLDKVARRNAALERERQQEASALQNLRPAEDGLDGLPWAGP</sequence>
<dbReference type="PROSITE" id="PS50222">
    <property type="entry name" value="EF_HAND_2"/>
    <property type="match status" value="1"/>
</dbReference>
<feature type="region of interest" description="Disordered" evidence="2">
    <location>
        <begin position="3938"/>
        <end position="3970"/>
    </location>
</feature>
<dbReference type="KEGG" id="aaf:AURANDRAFT_72087"/>
<keyword evidence="1" id="KW-0175">Coiled coil</keyword>
<feature type="compositionally biased region" description="Low complexity" evidence="2">
    <location>
        <begin position="1731"/>
        <end position="1748"/>
    </location>
</feature>
<feature type="compositionally biased region" description="Low complexity" evidence="2">
    <location>
        <begin position="2875"/>
        <end position="2891"/>
    </location>
</feature>
<dbReference type="InParanoid" id="F0YFW1"/>